<protein>
    <submittedName>
        <fullName evidence="2">Uncharacterized protein</fullName>
    </submittedName>
</protein>
<accession>A8N4H6</accession>
<feature type="region of interest" description="Disordered" evidence="1">
    <location>
        <begin position="1"/>
        <end position="27"/>
    </location>
</feature>
<evidence type="ECO:0000313" key="3">
    <source>
        <dbReference type="Proteomes" id="UP000001861"/>
    </source>
</evidence>
<organism evidence="2 3">
    <name type="scientific">Coprinopsis cinerea (strain Okayama-7 / 130 / ATCC MYA-4618 / FGSC 9003)</name>
    <name type="common">Inky cap fungus</name>
    <name type="synonym">Hormographiella aspergillata</name>
    <dbReference type="NCBI Taxonomy" id="240176"/>
    <lineage>
        <taxon>Eukaryota</taxon>
        <taxon>Fungi</taxon>
        <taxon>Dikarya</taxon>
        <taxon>Basidiomycota</taxon>
        <taxon>Agaricomycotina</taxon>
        <taxon>Agaricomycetes</taxon>
        <taxon>Agaricomycetidae</taxon>
        <taxon>Agaricales</taxon>
        <taxon>Agaricineae</taxon>
        <taxon>Psathyrellaceae</taxon>
        <taxon>Coprinopsis</taxon>
    </lineage>
</organism>
<dbReference type="KEGG" id="cci:CC1G_06053"/>
<proteinExistence type="predicted"/>
<evidence type="ECO:0000313" key="2">
    <source>
        <dbReference type="EMBL" id="EAU92066.2"/>
    </source>
</evidence>
<feature type="compositionally biased region" description="Low complexity" evidence="1">
    <location>
        <begin position="1"/>
        <end position="11"/>
    </location>
</feature>
<dbReference type="Proteomes" id="UP000001861">
    <property type="component" value="Unassembled WGS sequence"/>
</dbReference>
<dbReference type="OrthoDB" id="2654423at2759"/>
<evidence type="ECO:0000256" key="1">
    <source>
        <dbReference type="SAM" id="MobiDB-lite"/>
    </source>
</evidence>
<dbReference type="AlphaFoldDB" id="A8N4H6"/>
<keyword evidence="3" id="KW-1185">Reference proteome</keyword>
<name>A8N4H6_COPC7</name>
<dbReference type="VEuPathDB" id="FungiDB:CC1G_06053"/>
<reference evidence="2 3" key="1">
    <citation type="journal article" date="2010" name="Proc. Natl. Acad. Sci. U.S.A.">
        <title>Insights into evolution of multicellular fungi from the assembled chromosomes of the mushroom Coprinopsis cinerea (Coprinus cinereus).</title>
        <authorList>
            <person name="Stajich J.E."/>
            <person name="Wilke S.K."/>
            <person name="Ahren D."/>
            <person name="Au C.H."/>
            <person name="Birren B.W."/>
            <person name="Borodovsky M."/>
            <person name="Burns C."/>
            <person name="Canback B."/>
            <person name="Casselton L.A."/>
            <person name="Cheng C.K."/>
            <person name="Deng J."/>
            <person name="Dietrich F.S."/>
            <person name="Fargo D.C."/>
            <person name="Farman M.L."/>
            <person name="Gathman A.C."/>
            <person name="Goldberg J."/>
            <person name="Guigo R."/>
            <person name="Hoegger P.J."/>
            <person name="Hooker J.B."/>
            <person name="Huggins A."/>
            <person name="James T.Y."/>
            <person name="Kamada T."/>
            <person name="Kilaru S."/>
            <person name="Kodira C."/>
            <person name="Kues U."/>
            <person name="Kupfer D."/>
            <person name="Kwan H.S."/>
            <person name="Lomsadze A."/>
            <person name="Li W."/>
            <person name="Lilly W.W."/>
            <person name="Ma L.J."/>
            <person name="Mackey A.J."/>
            <person name="Manning G."/>
            <person name="Martin F."/>
            <person name="Muraguchi H."/>
            <person name="Natvig D.O."/>
            <person name="Palmerini H."/>
            <person name="Ramesh M.A."/>
            <person name="Rehmeyer C.J."/>
            <person name="Roe B.A."/>
            <person name="Shenoy N."/>
            <person name="Stanke M."/>
            <person name="Ter-Hovhannisyan V."/>
            <person name="Tunlid A."/>
            <person name="Velagapudi R."/>
            <person name="Vision T.J."/>
            <person name="Zeng Q."/>
            <person name="Zolan M.E."/>
            <person name="Pukkila P.J."/>
        </authorList>
    </citation>
    <scope>NUCLEOTIDE SEQUENCE [LARGE SCALE GENOMIC DNA]</scope>
    <source>
        <strain evidence="3">Okayama-7 / 130 / ATCC MYA-4618 / FGSC 9003</strain>
    </source>
</reference>
<dbReference type="GeneID" id="6006281"/>
<gene>
    <name evidence="2" type="ORF">CC1G_06053</name>
</gene>
<dbReference type="HOGENOM" id="CLU_1618921_0_0_1"/>
<dbReference type="RefSeq" id="XP_001829844.2">
    <property type="nucleotide sequence ID" value="XM_001829792.2"/>
</dbReference>
<comment type="caution">
    <text evidence="2">The sequence shown here is derived from an EMBL/GenBank/DDBJ whole genome shotgun (WGS) entry which is preliminary data.</text>
</comment>
<dbReference type="InParanoid" id="A8N4H6"/>
<sequence>MLRLGNSGSNLPPSPDNSSSKKRDEYVNDAASSADLEELQKHIERAKSAFQSFLKNIGKDGVRYAQSMSHQVLALLRNGEGCRHIRDYLCRQTAKFQPWRHTIKSSKDEILQFRGVEDILRKIDGYLEEIDRVQGWIDDMETYLFSDAQEFVHAFNTNQLEFQQ</sequence>
<dbReference type="EMBL" id="AACS02000003">
    <property type="protein sequence ID" value="EAU92066.2"/>
    <property type="molecule type" value="Genomic_DNA"/>
</dbReference>